<protein>
    <recommendedName>
        <fullName evidence="2">Thioredoxin domain-containing protein</fullName>
    </recommendedName>
</protein>
<dbReference type="Proteomes" id="UP000275408">
    <property type="component" value="Unassembled WGS sequence"/>
</dbReference>
<dbReference type="PANTHER" id="PTHR46295">
    <property type="entry name" value="ENDOPLASMIC RETICULUM RESIDENT PROTEIN 44"/>
    <property type="match status" value="1"/>
</dbReference>
<dbReference type="InterPro" id="IPR052643">
    <property type="entry name" value="ERP44"/>
</dbReference>
<feature type="compositionally biased region" description="Basic and acidic residues" evidence="1">
    <location>
        <begin position="299"/>
        <end position="314"/>
    </location>
</feature>
<feature type="compositionally biased region" description="Acidic residues" evidence="1">
    <location>
        <begin position="315"/>
        <end position="330"/>
    </location>
</feature>
<dbReference type="InterPro" id="IPR036249">
    <property type="entry name" value="Thioredoxin-like_sf"/>
</dbReference>
<reference evidence="3 4" key="1">
    <citation type="journal article" date="2018" name="Sci. Rep.">
        <title>Comparative analysis of the Pocillopora damicornis genome highlights role of immune system in coral evolution.</title>
        <authorList>
            <person name="Cunning R."/>
            <person name="Bay R.A."/>
            <person name="Gillette P."/>
            <person name="Baker A.C."/>
            <person name="Traylor-Knowles N."/>
        </authorList>
    </citation>
    <scope>NUCLEOTIDE SEQUENCE [LARGE SCALE GENOMIC DNA]</scope>
    <source>
        <strain evidence="3">RSMAS</strain>
        <tissue evidence="3">Whole animal</tissue>
    </source>
</reference>
<dbReference type="SUPFAM" id="SSF52833">
    <property type="entry name" value="Thioredoxin-like"/>
    <property type="match status" value="3"/>
</dbReference>
<evidence type="ECO:0000313" key="3">
    <source>
        <dbReference type="EMBL" id="RMX46334.1"/>
    </source>
</evidence>
<feature type="compositionally biased region" description="Low complexity" evidence="1">
    <location>
        <begin position="338"/>
        <end position="356"/>
    </location>
</feature>
<sequence>MMFCYVHSKYATCRMRITDQSETAVSMLRSSQMWLVCFLVAVLYFPSSFCGHVVQLTSQNFDQTLADNKLVFINFYADWCRFSQMLAPVFEQASDLVHEEFPSGVVFGRVDCESEQEIAQRFHITKYPTLKMWRNAQVTRREYRGQRSVDAFSKFIKEQMTSRIIEFHALSDLNVDTSKRTVIAYLESKDSDNFKTYEKVAEEYRDDCNFHVGVGDASLKERQTGENIVFRPQHVGSINFLIADGLKFSHPLHHLGKGPEDLPLVAIDSFKHMYLLPKFDDIKKPGRLKKFVKDLHSGKLHREFHHGPDPAEQGHEEEEETTETDSPEEAGTEKETETGQGTETQKTGSGKTNSGSGRKEQTSPPETVFKKLAPSYNRYTLLRDEL</sequence>
<feature type="domain" description="Thioredoxin" evidence="2">
    <location>
        <begin position="34"/>
        <end position="161"/>
    </location>
</feature>
<comment type="caution">
    <text evidence="3">The sequence shown here is derived from an EMBL/GenBank/DDBJ whole genome shotgun (WGS) entry which is preliminary data.</text>
</comment>
<dbReference type="GO" id="GO:0006457">
    <property type="term" value="P:protein folding"/>
    <property type="evidence" value="ECO:0007669"/>
    <property type="project" value="TreeGrafter"/>
</dbReference>
<organism evidence="3 4">
    <name type="scientific">Pocillopora damicornis</name>
    <name type="common">Cauliflower coral</name>
    <name type="synonym">Millepora damicornis</name>
    <dbReference type="NCBI Taxonomy" id="46731"/>
    <lineage>
        <taxon>Eukaryota</taxon>
        <taxon>Metazoa</taxon>
        <taxon>Cnidaria</taxon>
        <taxon>Anthozoa</taxon>
        <taxon>Hexacorallia</taxon>
        <taxon>Scleractinia</taxon>
        <taxon>Astrocoeniina</taxon>
        <taxon>Pocilloporidae</taxon>
        <taxon>Pocillopora</taxon>
    </lineage>
</organism>
<dbReference type="Pfam" id="PF00085">
    <property type="entry name" value="Thioredoxin"/>
    <property type="match status" value="1"/>
</dbReference>
<evidence type="ECO:0000313" key="4">
    <source>
        <dbReference type="Proteomes" id="UP000275408"/>
    </source>
</evidence>
<dbReference type="GO" id="GO:0005793">
    <property type="term" value="C:endoplasmic reticulum-Golgi intermediate compartment"/>
    <property type="evidence" value="ECO:0007669"/>
    <property type="project" value="TreeGrafter"/>
</dbReference>
<dbReference type="GO" id="GO:0005789">
    <property type="term" value="C:endoplasmic reticulum membrane"/>
    <property type="evidence" value="ECO:0007669"/>
    <property type="project" value="TreeGrafter"/>
</dbReference>
<gene>
    <name evidence="3" type="ORF">pdam_00000688</name>
</gene>
<dbReference type="Pfam" id="PF13848">
    <property type="entry name" value="Thioredoxin_6"/>
    <property type="match status" value="1"/>
</dbReference>
<dbReference type="PANTHER" id="PTHR46295:SF1">
    <property type="entry name" value="ENDOPLASMIC RETICULUM RESIDENT PROTEIN 44"/>
    <property type="match status" value="1"/>
</dbReference>
<dbReference type="EMBL" id="RCHS01002704">
    <property type="protein sequence ID" value="RMX46334.1"/>
    <property type="molecule type" value="Genomic_DNA"/>
</dbReference>
<evidence type="ECO:0000259" key="2">
    <source>
        <dbReference type="PROSITE" id="PS51352"/>
    </source>
</evidence>
<dbReference type="OrthoDB" id="294696at2759"/>
<dbReference type="Gene3D" id="3.40.30.10">
    <property type="entry name" value="Glutaredoxin"/>
    <property type="match status" value="2"/>
</dbReference>
<name>A0A3M6TYG1_POCDA</name>
<dbReference type="AlphaFoldDB" id="A0A3M6TYG1"/>
<dbReference type="GO" id="GO:0003756">
    <property type="term" value="F:protein disulfide isomerase activity"/>
    <property type="evidence" value="ECO:0007669"/>
    <property type="project" value="TreeGrafter"/>
</dbReference>
<dbReference type="STRING" id="46731.A0A3M6TYG1"/>
<accession>A0A3M6TYG1</accession>
<evidence type="ECO:0000256" key="1">
    <source>
        <dbReference type="SAM" id="MobiDB-lite"/>
    </source>
</evidence>
<feature type="region of interest" description="Disordered" evidence="1">
    <location>
        <begin position="299"/>
        <end position="386"/>
    </location>
</feature>
<dbReference type="InterPro" id="IPR013766">
    <property type="entry name" value="Thioredoxin_domain"/>
</dbReference>
<proteinExistence type="predicted"/>
<dbReference type="PROSITE" id="PS51352">
    <property type="entry name" value="THIOREDOXIN_2"/>
    <property type="match status" value="1"/>
</dbReference>
<keyword evidence="4" id="KW-1185">Reference proteome</keyword>